<dbReference type="SUPFAM" id="SSF160631">
    <property type="entry name" value="SMI1/KNR4-like"/>
    <property type="match status" value="1"/>
</dbReference>
<comment type="caution">
    <text evidence="2">The sequence shown here is derived from an EMBL/GenBank/DDBJ whole genome shotgun (WGS) entry which is preliminary data.</text>
</comment>
<evidence type="ECO:0000259" key="1">
    <source>
        <dbReference type="SMART" id="SM00860"/>
    </source>
</evidence>
<protein>
    <submittedName>
        <fullName evidence="2">SMI1/KNR4 family protein</fullName>
    </submittedName>
</protein>
<reference evidence="2" key="1">
    <citation type="submission" date="2022-11" db="EMBL/GenBank/DDBJ databases">
        <title>Minimal conservation of predation-associated metabolite biosynthetic gene clusters underscores biosynthetic potential of Myxococcota including descriptions for ten novel species: Archangium lansinium sp. nov., Myxococcus landrumus sp. nov., Nannocystis bai.</title>
        <authorList>
            <person name="Ahearne A."/>
            <person name="Stevens C."/>
            <person name="Phillips K."/>
        </authorList>
    </citation>
    <scope>NUCLEOTIDE SEQUENCE</scope>
    <source>
        <strain evidence="2">Na p29</strain>
    </source>
</reference>
<name>A0A9X3ETF6_9BACT</name>
<dbReference type="InterPro" id="IPR037883">
    <property type="entry name" value="Knr4/Smi1-like_sf"/>
</dbReference>
<evidence type="ECO:0000313" key="2">
    <source>
        <dbReference type="EMBL" id="MCY1009440.1"/>
    </source>
</evidence>
<dbReference type="AlphaFoldDB" id="A0A9X3ETF6"/>
<accession>A0A9X3ETF6</accession>
<dbReference type="InterPro" id="IPR018958">
    <property type="entry name" value="Knr4/Smi1-like_dom"/>
</dbReference>
<sequence length="247" mass="27248">MSFSPILAFLDARVPELRAELRGATPEDIDELAELCPRPLPRAYVEFLQAMGGSSGSFSALPVADCRAAELWPHLVATPPSYPADRFLKIGIDLGIGRDIRRDWFLDLRRGDPDDPPLVTFEDEGDPADFVEARAHVVARSWTAMLQRQAFLFGAVDRRAFQQQEIVTPADESRLAEAAAICERLGLTRALPSQPGLHTFERADLAVLLERPPNMRRLEIVVGADAARAGQHFLEILRDNLDAAGDA</sequence>
<dbReference type="RefSeq" id="WP_267772105.1">
    <property type="nucleotide sequence ID" value="NZ_JAPNKE010000002.1"/>
</dbReference>
<feature type="domain" description="Knr4/Smi1-like" evidence="1">
    <location>
        <begin position="23"/>
        <end position="148"/>
    </location>
</feature>
<gene>
    <name evidence="2" type="ORF">OV079_28530</name>
</gene>
<dbReference type="EMBL" id="JAPNKE010000002">
    <property type="protein sequence ID" value="MCY1009440.1"/>
    <property type="molecule type" value="Genomic_DNA"/>
</dbReference>
<evidence type="ECO:0000313" key="3">
    <source>
        <dbReference type="Proteomes" id="UP001150924"/>
    </source>
</evidence>
<organism evidence="2 3">
    <name type="scientific">Nannocystis pusilla</name>
    <dbReference type="NCBI Taxonomy" id="889268"/>
    <lineage>
        <taxon>Bacteria</taxon>
        <taxon>Pseudomonadati</taxon>
        <taxon>Myxococcota</taxon>
        <taxon>Polyangia</taxon>
        <taxon>Nannocystales</taxon>
        <taxon>Nannocystaceae</taxon>
        <taxon>Nannocystis</taxon>
    </lineage>
</organism>
<dbReference type="Proteomes" id="UP001150924">
    <property type="component" value="Unassembled WGS sequence"/>
</dbReference>
<keyword evidence="3" id="KW-1185">Reference proteome</keyword>
<proteinExistence type="predicted"/>
<dbReference type="SMART" id="SM00860">
    <property type="entry name" value="SMI1_KNR4"/>
    <property type="match status" value="1"/>
</dbReference>